<dbReference type="GO" id="GO:0016740">
    <property type="term" value="F:transferase activity"/>
    <property type="evidence" value="ECO:0007669"/>
    <property type="project" value="UniProtKB-KW"/>
</dbReference>
<name>A0A542Y720_9MICO</name>
<evidence type="ECO:0000313" key="3">
    <source>
        <dbReference type="Proteomes" id="UP000319094"/>
    </source>
</evidence>
<dbReference type="AlphaFoldDB" id="A0A542Y720"/>
<dbReference type="SUPFAM" id="SSF53448">
    <property type="entry name" value="Nucleotide-diphospho-sugar transferases"/>
    <property type="match status" value="1"/>
</dbReference>
<evidence type="ECO:0000313" key="2">
    <source>
        <dbReference type="EMBL" id="TQL43797.1"/>
    </source>
</evidence>
<feature type="domain" description="Glycosyltransferase 2-like" evidence="1">
    <location>
        <begin position="20"/>
        <end position="131"/>
    </location>
</feature>
<accession>A0A542Y720</accession>
<organism evidence="2 3">
    <name type="scientific">Leucobacter komagatae</name>
    <dbReference type="NCBI Taxonomy" id="55969"/>
    <lineage>
        <taxon>Bacteria</taxon>
        <taxon>Bacillati</taxon>
        <taxon>Actinomycetota</taxon>
        <taxon>Actinomycetes</taxon>
        <taxon>Micrococcales</taxon>
        <taxon>Microbacteriaceae</taxon>
        <taxon>Leucobacter</taxon>
    </lineage>
</organism>
<dbReference type="Gene3D" id="3.90.550.10">
    <property type="entry name" value="Spore Coat Polysaccharide Biosynthesis Protein SpsA, Chain A"/>
    <property type="match status" value="1"/>
</dbReference>
<keyword evidence="3" id="KW-1185">Reference proteome</keyword>
<sequence>MAEWPFDVDVVTAVHTPTRPVERAVRSVLDHTNARFRVTVVAHNTDPAGIAARLGNLLEDPRVRLLTHEDEYRTPAGPKNVGLAEATAEYVAMLDSDDTLEPGALDAWLDAARGIKGGADAVIAPTTTAAGAIHPSPPVRWHRIKPEAPKQLDALRDRLAYRASPLGLIGRARFSHLRFAEGIPTGEDQPVTAELWFTQGSRVVFPAYAPRYLEHHDQEDRVTGVTRSVADEFLSLDRTLAEGAPWGSDARVRTAVATKLIRVHLFDALRSRIASGWTPDNARELASVAERIVAWGPGCVGLLAKTDAKLLNLVREASVETDVLRSQLSKRQQLRSLDAVLASKLRFTLHPQAPLRYHLASLLIARRVRRRSAATA</sequence>
<dbReference type="EMBL" id="VFON01000001">
    <property type="protein sequence ID" value="TQL43797.1"/>
    <property type="molecule type" value="Genomic_DNA"/>
</dbReference>
<dbReference type="CDD" id="cd00761">
    <property type="entry name" value="Glyco_tranf_GTA_type"/>
    <property type="match status" value="1"/>
</dbReference>
<comment type="caution">
    <text evidence="2">The sequence shown here is derived from an EMBL/GenBank/DDBJ whole genome shotgun (WGS) entry which is preliminary data.</text>
</comment>
<protein>
    <submittedName>
        <fullName evidence="2">Glycosyl transferase family 2</fullName>
    </submittedName>
</protein>
<evidence type="ECO:0000259" key="1">
    <source>
        <dbReference type="Pfam" id="PF00535"/>
    </source>
</evidence>
<reference evidence="2 3" key="1">
    <citation type="submission" date="2019-06" db="EMBL/GenBank/DDBJ databases">
        <title>Sequencing the genomes of 1000 actinobacteria strains.</title>
        <authorList>
            <person name="Klenk H.-P."/>
        </authorList>
    </citation>
    <scope>NUCLEOTIDE SEQUENCE [LARGE SCALE GENOMIC DNA]</scope>
    <source>
        <strain evidence="2 3">DSM 8803</strain>
    </source>
</reference>
<dbReference type="Pfam" id="PF00535">
    <property type="entry name" value="Glycos_transf_2"/>
    <property type="match status" value="1"/>
</dbReference>
<dbReference type="Proteomes" id="UP000319094">
    <property type="component" value="Unassembled WGS sequence"/>
</dbReference>
<dbReference type="InterPro" id="IPR001173">
    <property type="entry name" value="Glyco_trans_2-like"/>
</dbReference>
<gene>
    <name evidence="2" type="ORF">FB468_1834</name>
</gene>
<proteinExistence type="predicted"/>
<dbReference type="InterPro" id="IPR029044">
    <property type="entry name" value="Nucleotide-diphossugar_trans"/>
</dbReference>
<keyword evidence="2" id="KW-0808">Transferase</keyword>